<dbReference type="RefSeq" id="WP_076462720.1">
    <property type="nucleotide sequence ID" value="NZ_FTMN01000004.1"/>
</dbReference>
<name>A0A1N6S8F4_9GAMM</name>
<dbReference type="Proteomes" id="UP000186895">
    <property type="component" value="Unassembled WGS sequence"/>
</dbReference>
<sequence>MAPVKYLIAAIASMYLLVMGTSTLIDLISDSSSVEPQAEFASESSESEEELLKQLLAGADPTDLFEPTAAGRPVAPACFSGELEIDDSNLTSLNGARFVSQDFQGDTYITLLTLPPVYLHQTEHQAVSATRVEELPDGLYLQVGQVLNQKETCAERSLYLSRID</sequence>
<organism evidence="2 3">
    <name type="scientific">Marinobacterium stanieri</name>
    <dbReference type="NCBI Taxonomy" id="49186"/>
    <lineage>
        <taxon>Bacteria</taxon>
        <taxon>Pseudomonadati</taxon>
        <taxon>Pseudomonadota</taxon>
        <taxon>Gammaproteobacteria</taxon>
        <taxon>Oceanospirillales</taxon>
        <taxon>Oceanospirillaceae</taxon>
        <taxon>Marinobacterium</taxon>
    </lineage>
</organism>
<keyword evidence="1" id="KW-0472">Membrane</keyword>
<keyword evidence="1" id="KW-1133">Transmembrane helix</keyword>
<keyword evidence="3" id="KW-1185">Reference proteome</keyword>
<evidence type="ECO:0000313" key="3">
    <source>
        <dbReference type="Proteomes" id="UP000186895"/>
    </source>
</evidence>
<evidence type="ECO:0000313" key="2">
    <source>
        <dbReference type="EMBL" id="SIQ37413.1"/>
    </source>
</evidence>
<keyword evidence="1" id="KW-0812">Transmembrane</keyword>
<dbReference type="AlphaFoldDB" id="A0A1N6S8F4"/>
<protein>
    <submittedName>
        <fullName evidence="2">Uncharacterized protein</fullName>
    </submittedName>
</protein>
<reference evidence="2 3" key="1">
    <citation type="submission" date="2017-01" db="EMBL/GenBank/DDBJ databases">
        <authorList>
            <person name="Mah S.A."/>
            <person name="Swanson W.J."/>
            <person name="Moy G.W."/>
            <person name="Vacquier V.D."/>
        </authorList>
    </citation>
    <scope>NUCLEOTIDE SEQUENCE [LARGE SCALE GENOMIC DNA]</scope>
    <source>
        <strain evidence="2 3">DSM 7027</strain>
    </source>
</reference>
<accession>A0A1N6S8F4</accession>
<proteinExistence type="predicted"/>
<gene>
    <name evidence="2" type="ORF">SAMN05421647_10499</name>
</gene>
<evidence type="ECO:0000256" key="1">
    <source>
        <dbReference type="SAM" id="Phobius"/>
    </source>
</evidence>
<dbReference type="EMBL" id="FTMN01000004">
    <property type="protein sequence ID" value="SIQ37413.1"/>
    <property type="molecule type" value="Genomic_DNA"/>
</dbReference>
<feature type="transmembrane region" description="Helical" evidence="1">
    <location>
        <begin position="6"/>
        <end position="28"/>
    </location>
</feature>